<dbReference type="Proteomes" id="UP000680279">
    <property type="component" value="Unassembled WGS sequence"/>
</dbReference>
<proteinExistence type="inferred from homology"/>
<gene>
    <name evidence="2" type="primary">yneR</name>
    <name evidence="2" type="ORF">J1TS3_23240</name>
</gene>
<protein>
    <recommendedName>
        <fullName evidence="4">FeS cluster biogenesis domain-containing protein</fullName>
    </recommendedName>
</protein>
<evidence type="ECO:0008006" key="4">
    <source>
        <dbReference type="Google" id="ProtNLM"/>
    </source>
</evidence>
<sequence>MQIKLTDHAAEWFKDEMLLKTGDSVRFFVRYGGTSPLQEGFSLGMNKEEPMDPGVEYTKNGILFFIEASDIWYFQDHDLIVDVDEKSDGPIYSYEKK</sequence>
<accession>A0ABQ4K630</accession>
<comment type="caution">
    <text evidence="2">The sequence shown here is derived from an EMBL/GenBank/DDBJ whole genome shotgun (WGS) entry which is preliminary data.</text>
</comment>
<keyword evidence="3" id="KW-1185">Reference proteome</keyword>
<organism evidence="2 3">
    <name type="scientific">Siminovitchia fordii</name>
    <dbReference type="NCBI Taxonomy" id="254759"/>
    <lineage>
        <taxon>Bacteria</taxon>
        <taxon>Bacillati</taxon>
        <taxon>Bacillota</taxon>
        <taxon>Bacilli</taxon>
        <taxon>Bacillales</taxon>
        <taxon>Bacillaceae</taxon>
        <taxon>Siminovitchia</taxon>
    </lineage>
</organism>
<dbReference type="InterPro" id="IPR008326">
    <property type="entry name" value="PdhI-like"/>
</dbReference>
<comment type="similarity">
    <text evidence="1">Belongs to the HesB/IscA family.</text>
</comment>
<dbReference type="RefSeq" id="WP_018707300.1">
    <property type="nucleotide sequence ID" value="NZ_BOQT01000007.1"/>
</dbReference>
<reference evidence="2 3" key="1">
    <citation type="submission" date="2021-03" db="EMBL/GenBank/DDBJ databases">
        <title>Antimicrobial resistance genes in bacteria isolated from Japanese honey, and their potential for conferring macrolide and lincosamide resistance in the American foulbrood pathogen Paenibacillus larvae.</title>
        <authorList>
            <person name="Okamoto M."/>
            <person name="Kumagai M."/>
            <person name="Kanamori H."/>
            <person name="Takamatsu D."/>
        </authorList>
    </citation>
    <scope>NUCLEOTIDE SEQUENCE [LARGE SCALE GENOMIC DNA]</scope>
    <source>
        <strain evidence="2 3">J1TS3</strain>
    </source>
</reference>
<evidence type="ECO:0000313" key="2">
    <source>
        <dbReference type="EMBL" id="GIN21190.1"/>
    </source>
</evidence>
<dbReference type="EMBL" id="BOQT01000007">
    <property type="protein sequence ID" value="GIN21190.1"/>
    <property type="molecule type" value="Genomic_DNA"/>
</dbReference>
<name>A0ABQ4K630_9BACI</name>
<dbReference type="PIRSF" id="PIRSF034852">
    <property type="entry name" value="UCP034852"/>
    <property type="match status" value="1"/>
</dbReference>
<dbReference type="InterPro" id="IPR035903">
    <property type="entry name" value="HesB-like_dom_sf"/>
</dbReference>
<evidence type="ECO:0000313" key="3">
    <source>
        <dbReference type="Proteomes" id="UP000680279"/>
    </source>
</evidence>
<dbReference type="SUPFAM" id="SSF89360">
    <property type="entry name" value="HesB-like domain"/>
    <property type="match status" value="1"/>
</dbReference>
<evidence type="ECO:0000256" key="1">
    <source>
        <dbReference type="ARBA" id="ARBA00006718"/>
    </source>
</evidence>